<name>S4PIN5_9NEOP</name>
<reference evidence="2" key="1">
    <citation type="journal article" date="2013" name="BMC Genomics">
        <title>Unscrambling butterfly oogenesis.</title>
        <authorList>
            <person name="Carter J.M."/>
            <person name="Baker S.C."/>
            <person name="Pink R."/>
            <person name="Carter D.R."/>
            <person name="Collins A."/>
            <person name="Tomlin J."/>
            <person name="Gibbs M."/>
            <person name="Breuker C.J."/>
        </authorList>
    </citation>
    <scope>NUCLEOTIDE SEQUENCE</scope>
    <source>
        <tissue evidence="2">Ovary</tissue>
    </source>
</reference>
<feature type="region of interest" description="Disordered" evidence="1">
    <location>
        <begin position="14"/>
        <end position="34"/>
    </location>
</feature>
<sequence length="83" mass="9486">MWWRCDSRAVMRTRERNSRNIHTSPPDDSHSHSRPINFSMLILSTTLTFELHAEMFRELGSLISVSQFILGLLDGLLGDLSPS</sequence>
<dbReference type="AlphaFoldDB" id="S4PIN5"/>
<protein>
    <submittedName>
        <fullName evidence="2">Uncharacterized protein</fullName>
    </submittedName>
</protein>
<dbReference type="EMBL" id="GAIX01001791">
    <property type="protein sequence ID" value="JAA90769.1"/>
    <property type="molecule type" value="Transcribed_RNA"/>
</dbReference>
<evidence type="ECO:0000256" key="1">
    <source>
        <dbReference type="SAM" id="MobiDB-lite"/>
    </source>
</evidence>
<proteinExistence type="predicted"/>
<accession>S4PIN5</accession>
<organism evidence="2">
    <name type="scientific">Pararge aegeria</name>
    <name type="common">speckled wood butterfly</name>
    <dbReference type="NCBI Taxonomy" id="116150"/>
    <lineage>
        <taxon>Eukaryota</taxon>
        <taxon>Metazoa</taxon>
        <taxon>Ecdysozoa</taxon>
        <taxon>Arthropoda</taxon>
        <taxon>Hexapoda</taxon>
        <taxon>Insecta</taxon>
        <taxon>Pterygota</taxon>
        <taxon>Neoptera</taxon>
        <taxon>Endopterygota</taxon>
        <taxon>Lepidoptera</taxon>
        <taxon>Glossata</taxon>
        <taxon>Ditrysia</taxon>
        <taxon>Papilionoidea</taxon>
        <taxon>Nymphalidae</taxon>
        <taxon>Satyrinae</taxon>
        <taxon>Satyrini</taxon>
        <taxon>Parargina</taxon>
        <taxon>Pararge</taxon>
    </lineage>
</organism>
<reference evidence="2" key="2">
    <citation type="submission" date="2013-05" db="EMBL/GenBank/DDBJ databases">
        <authorList>
            <person name="Carter J.-M."/>
            <person name="Baker S.C."/>
            <person name="Pink R."/>
            <person name="Carter D.R.F."/>
            <person name="Collins A."/>
            <person name="Tomlin J."/>
            <person name="Gibbs M."/>
            <person name="Breuker C.J."/>
        </authorList>
    </citation>
    <scope>NUCLEOTIDE SEQUENCE</scope>
    <source>
        <tissue evidence="2">Ovary</tissue>
    </source>
</reference>
<evidence type="ECO:0000313" key="2">
    <source>
        <dbReference type="EMBL" id="JAA90769.1"/>
    </source>
</evidence>